<dbReference type="CDD" id="cd07992">
    <property type="entry name" value="LPLAT_AAK14816-like"/>
    <property type="match status" value="1"/>
</dbReference>
<name>A0A068SEX7_9FUNG</name>
<accession>A0A068SEX7</accession>
<comment type="caution">
    <text evidence="3">The sequence shown here is derived from an EMBL/GenBank/DDBJ whole genome shotgun (WGS) entry which is preliminary data.</text>
</comment>
<feature type="transmembrane region" description="Helical" evidence="1">
    <location>
        <begin position="389"/>
        <end position="410"/>
    </location>
</feature>
<sequence>MSRSPQQPISSTRSAESDDSRIYQALKYLSRLAVWVYFRHVHVISRKPISPTGPLLIAANHMNMVLDPAVLIATFPQKRPCHFWALARFFKIPIAGKVLHAAGVLPVDTKTHSNAKLFEHTLQCLEHGGVIALFPEGTSYTLPHHLPFKDGMSWAAFEFLSHQPDIPLTVIPVGITYTTKNKWRSDVVVEYGEPIRVTSHDLEQFKLNPKPAVKDLTAKIAHGVEQGTINSPDWDTLHAAAAARFILFDTTKLEDYVRVSQSLIQVLRPSEENKDTPNELKDRLLTFSKNLRLLRLSPQDISMYEKQEITLSRAVVRLASTWTALAVQIPLFLPGIMINWPIYLFGRLAERYEQYTESVAQSKLVFSVVIGVPLYMTLSYQVWKYLDYTLMGLLLAMLLIPLLAWYHMALVDKRYDMLKQVVASWRICVAVISGAIGLDALPRQELEDAVHLRRWCRAQLIEELRTKAKMGDSHAQYLAQFIPDQQ</sequence>
<feature type="transmembrane region" description="Helical" evidence="1">
    <location>
        <begin position="364"/>
        <end position="383"/>
    </location>
</feature>
<dbReference type="PANTHER" id="PTHR31605">
    <property type="entry name" value="GLYCEROL-3-PHOSPHATE O-ACYLTRANSFERASE 1"/>
    <property type="match status" value="1"/>
</dbReference>
<dbReference type="VEuPathDB" id="FungiDB:LCOR_11175.1"/>
<dbReference type="InterPro" id="IPR002123">
    <property type="entry name" value="Plipid/glycerol_acylTrfase"/>
</dbReference>
<keyword evidence="1" id="KW-1133">Transmembrane helix</keyword>
<dbReference type="AlphaFoldDB" id="A0A068SEX7"/>
<keyword evidence="4" id="KW-1185">Reference proteome</keyword>
<protein>
    <submittedName>
        <fullName evidence="3">Related to glycerol-3-phosphate-acyltransferase-laccaria bicolor</fullName>
    </submittedName>
</protein>
<gene>
    <name evidence="3" type="ORF">LCOR_11175.1</name>
</gene>
<dbReference type="InterPro" id="IPR052744">
    <property type="entry name" value="GPAT/DAPAT"/>
</dbReference>
<dbReference type="GO" id="GO:0004366">
    <property type="term" value="F:glycerol-3-phosphate O-acyltransferase activity"/>
    <property type="evidence" value="ECO:0007669"/>
    <property type="project" value="TreeGrafter"/>
</dbReference>
<organism evidence="3 4">
    <name type="scientific">Lichtheimia corymbifera JMRC:FSU:9682</name>
    <dbReference type="NCBI Taxonomy" id="1263082"/>
    <lineage>
        <taxon>Eukaryota</taxon>
        <taxon>Fungi</taxon>
        <taxon>Fungi incertae sedis</taxon>
        <taxon>Mucoromycota</taxon>
        <taxon>Mucoromycotina</taxon>
        <taxon>Mucoromycetes</taxon>
        <taxon>Mucorales</taxon>
        <taxon>Lichtheimiaceae</taxon>
        <taxon>Lichtheimia</taxon>
    </lineage>
</organism>
<keyword evidence="1" id="KW-0472">Membrane</keyword>
<dbReference type="EMBL" id="CBTN010000091">
    <property type="protein sequence ID" value="CDH60392.1"/>
    <property type="molecule type" value="Genomic_DNA"/>
</dbReference>
<dbReference type="Proteomes" id="UP000027586">
    <property type="component" value="Unassembled WGS sequence"/>
</dbReference>
<feature type="domain" description="Phospholipid/glycerol acyltransferase" evidence="2">
    <location>
        <begin position="55"/>
        <end position="178"/>
    </location>
</feature>
<proteinExistence type="predicted"/>
<dbReference type="STRING" id="1263082.A0A068SEX7"/>
<keyword evidence="1" id="KW-0812">Transmembrane</keyword>
<dbReference type="SMART" id="SM00563">
    <property type="entry name" value="PlsC"/>
    <property type="match status" value="1"/>
</dbReference>
<evidence type="ECO:0000313" key="4">
    <source>
        <dbReference type="Proteomes" id="UP000027586"/>
    </source>
</evidence>
<dbReference type="GO" id="GO:0008654">
    <property type="term" value="P:phospholipid biosynthetic process"/>
    <property type="evidence" value="ECO:0007669"/>
    <property type="project" value="TreeGrafter"/>
</dbReference>
<dbReference type="SUPFAM" id="SSF69593">
    <property type="entry name" value="Glycerol-3-phosphate (1)-acyltransferase"/>
    <property type="match status" value="1"/>
</dbReference>
<feature type="transmembrane region" description="Helical" evidence="1">
    <location>
        <begin position="322"/>
        <end position="343"/>
    </location>
</feature>
<dbReference type="PANTHER" id="PTHR31605:SF0">
    <property type="entry name" value="GLYCEROL-3-PHOSPHATE O-ACYLTRANSFERASE 1"/>
    <property type="match status" value="1"/>
</dbReference>
<evidence type="ECO:0000313" key="3">
    <source>
        <dbReference type="EMBL" id="CDH60392.1"/>
    </source>
</evidence>
<evidence type="ECO:0000259" key="2">
    <source>
        <dbReference type="SMART" id="SM00563"/>
    </source>
</evidence>
<reference evidence="3" key="1">
    <citation type="submission" date="2013-08" db="EMBL/GenBank/DDBJ databases">
        <title>Gene expansion shapes genome architecture in the human pathogen Lichtheimia corymbifera: an evolutionary genomics analysis in the ancient terrestrial Mucorales (Mucoromycotina).</title>
        <authorList>
            <person name="Schwartze V.U."/>
            <person name="Winter S."/>
            <person name="Shelest E."/>
            <person name="Marcet-Houben M."/>
            <person name="Horn F."/>
            <person name="Wehner S."/>
            <person name="Hoffmann K."/>
            <person name="Riege K."/>
            <person name="Sammeth M."/>
            <person name="Nowrousian M."/>
            <person name="Valiante V."/>
            <person name="Linde J."/>
            <person name="Jacobsen I.D."/>
            <person name="Marz M."/>
            <person name="Brakhage A.A."/>
            <person name="Gabaldon T."/>
            <person name="Bocker S."/>
            <person name="Voigt K."/>
        </authorList>
    </citation>
    <scope>NUCLEOTIDE SEQUENCE [LARGE SCALE GENOMIC DNA]</scope>
    <source>
        <strain evidence="3">FSU 9682</strain>
    </source>
</reference>
<evidence type="ECO:0000256" key="1">
    <source>
        <dbReference type="SAM" id="Phobius"/>
    </source>
</evidence>
<dbReference type="GO" id="GO:0016287">
    <property type="term" value="F:glycerone-phosphate O-acyltransferase activity"/>
    <property type="evidence" value="ECO:0007669"/>
    <property type="project" value="TreeGrafter"/>
</dbReference>
<dbReference type="Pfam" id="PF01553">
    <property type="entry name" value="Acyltransferase"/>
    <property type="match status" value="1"/>
</dbReference>
<dbReference type="OrthoDB" id="1044435at2759"/>